<dbReference type="SUPFAM" id="SSF54060">
    <property type="entry name" value="His-Me finger endonucleases"/>
    <property type="match status" value="1"/>
</dbReference>
<dbReference type="InterPro" id="IPR003615">
    <property type="entry name" value="HNH_nuc"/>
</dbReference>
<protein>
    <recommendedName>
        <fullName evidence="1">HNH nuclease domain-containing protein</fullName>
    </recommendedName>
</protein>
<dbReference type="InterPro" id="IPR044925">
    <property type="entry name" value="His-Me_finger_sf"/>
</dbReference>
<proteinExistence type="predicted"/>
<reference evidence="2" key="1">
    <citation type="journal article" date="2020" name="Nature">
        <title>Giant virus diversity and host interactions through global metagenomics.</title>
        <authorList>
            <person name="Schulz F."/>
            <person name="Roux S."/>
            <person name="Paez-Espino D."/>
            <person name="Jungbluth S."/>
            <person name="Walsh D.A."/>
            <person name="Denef V.J."/>
            <person name="McMahon K.D."/>
            <person name="Konstantinidis K.T."/>
            <person name="Eloe-Fadrosh E.A."/>
            <person name="Kyrpides N.C."/>
            <person name="Woyke T."/>
        </authorList>
    </citation>
    <scope>NUCLEOTIDE SEQUENCE</scope>
    <source>
        <strain evidence="2">GVMAG-S-1102113-126</strain>
    </source>
</reference>
<sequence>MDYGRIITRPSLYRKYKVFPDGRVVNILTGHFLTYDYNSKGYARVKLYNDGQSTKLFVHRLVLYNFVGLPPPNKPEADHIDRDITNNNLSNLRWASRQENYQNRHGMRSDRPTLPSGVWITTTKRTY</sequence>
<organism evidence="2">
    <name type="scientific">viral metagenome</name>
    <dbReference type="NCBI Taxonomy" id="1070528"/>
    <lineage>
        <taxon>unclassified sequences</taxon>
        <taxon>metagenomes</taxon>
        <taxon>organismal metagenomes</taxon>
    </lineage>
</organism>
<evidence type="ECO:0000259" key="1">
    <source>
        <dbReference type="Pfam" id="PF13392"/>
    </source>
</evidence>
<name>A0A6C0KEQ7_9ZZZZ</name>
<dbReference type="Gene3D" id="3.90.75.20">
    <property type="match status" value="1"/>
</dbReference>
<dbReference type="AlphaFoldDB" id="A0A6C0KEQ7"/>
<feature type="domain" description="HNH nuclease" evidence="1">
    <location>
        <begin position="57"/>
        <end position="100"/>
    </location>
</feature>
<dbReference type="Pfam" id="PF13392">
    <property type="entry name" value="HNH_3"/>
    <property type="match status" value="1"/>
</dbReference>
<evidence type="ECO:0000313" key="2">
    <source>
        <dbReference type="EMBL" id="QHU14724.1"/>
    </source>
</evidence>
<accession>A0A6C0KEQ7</accession>
<dbReference type="EMBL" id="MN740845">
    <property type="protein sequence ID" value="QHU14724.1"/>
    <property type="molecule type" value="Genomic_DNA"/>
</dbReference>